<dbReference type="RefSeq" id="WP_014813122.1">
    <property type="nucleotide sequence ID" value="NC_018025.1"/>
</dbReference>
<dbReference type="HOGENOM" id="CLU_2301313_0_0_7"/>
<dbReference type="KEGG" id="dti:Desti_5436"/>
<dbReference type="OrthoDB" id="9813321at2"/>
<dbReference type="AlphaFoldDB" id="I4CEN2"/>
<dbReference type="eggNOG" id="ENOG503326C">
    <property type="taxonomic scope" value="Bacteria"/>
</dbReference>
<evidence type="ECO:0000313" key="1">
    <source>
        <dbReference type="EMBL" id="AFM28023.1"/>
    </source>
</evidence>
<name>I4CEN2_DESTA</name>
<dbReference type="EMBL" id="CP003360">
    <property type="protein sequence ID" value="AFM28023.1"/>
    <property type="molecule type" value="Genomic_DNA"/>
</dbReference>
<dbReference type="STRING" id="706587.Desti_5436"/>
<gene>
    <name evidence="1" type="ordered locus">Desti_5436</name>
</gene>
<keyword evidence="2" id="KW-1185">Reference proteome</keyword>
<evidence type="ECO:0000313" key="2">
    <source>
        <dbReference type="Proteomes" id="UP000006055"/>
    </source>
</evidence>
<protein>
    <recommendedName>
        <fullName evidence="3">Zinc ribbon domain-containing protein</fullName>
    </recommendedName>
</protein>
<reference evidence="2" key="1">
    <citation type="submission" date="2012-06" db="EMBL/GenBank/DDBJ databases">
        <title>Complete sequence of chromosome of Desulfomonile tiedjei DSM 6799.</title>
        <authorList>
            <person name="Lucas S."/>
            <person name="Copeland A."/>
            <person name="Lapidus A."/>
            <person name="Glavina del Rio T."/>
            <person name="Dalin E."/>
            <person name="Tice H."/>
            <person name="Bruce D."/>
            <person name="Goodwin L."/>
            <person name="Pitluck S."/>
            <person name="Peters L."/>
            <person name="Ovchinnikova G."/>
            <person name="Zeytun A."/>
            <person name="Lu M."/>
            <person name="Kyrpides N."/>
            <person name="Mavromatis K."/>
            <person name="Ivanova N."/>
            <person name="Brettin T."/>
            <person name="Detter J.C."/>
            <person name="Han C."/>
            <person name="Larimer F."/>
            <person name="Land M."/>
            <person name="Hauser L."/>
            <person name="Markowitz V."/>
            <person name="Cheng J.-F."/>
            <person name="Hugenholtz P."/>
            <person name="Woyke T."/>
            <person name="Wu D."/>
            <person name="Spring S."/>
            <person name="Schroeder M."/>
            <person name="Brambilla E."/>
            <person name="Klenk H.-P."/>
            <person name="Eisen J.A."/>
        </authorList>
    </citation>
    <scope>NUCLEOTIDE SEQUENCE [LARGE SCALE GENOMIC DNA]</scope>
    <source>
        <strain evidence="2">ATCC 49306 / DSM 6799 / DCB-1</strain>
    </source>
</reference>
<proteinExistence type="predicted"/>
<sequence length="100" mass="10849">MPIYEFFCAECSASRDVLVDQRTKNELELLCVQCGGVMKASEVSMFSVVSSSRAANGKRIRPQGAKSCGHTHACRCAVKLTRPNPFQAQVDAALGKTEPE</sequence>
<organism evidence="1 2">
    <name type="scientific">Desulfomonile tiedjei (strain ATCC 49306 / DSM 6799 / DCB-1)</name>
    <dbReference type="NCBI Taxonomy" id="706587"/>
    <lineage>
        <taxon>Bacteria</taxon>
        <taxon>Pseudomonadati</taxon>
        <taxon>Thermodesulfobacteriota</taxon>
        <taxon>Desulfomonilia</taxon>
        <taxon>Desulfomonilales</taxon>
        <taxon>Desulfomonilaceae</taxon>
        <taxon>Desulfomonile</taxon>
    </lineage>
</organism>
<dbReference type="Proteomes" id="UP000006055">
    <property type="component" value="Chromosome"/>
</dbReference>
<accession>I4CEN2</accession>
<evidence type="ECO:0008006" key="3">
    <source>
        <dbReference type="Google" id="ProtNLM"/>
    </source>
</evidence>